<reference evidence="1 2" key="1">
    <citation type="submission" date="2024-08" db="EMBL/GenBank/DDBJ databases">
        <title>Clostridium lapicellarii sp. nov., and Clostridium renhuaiense sp. nov., two species isolated from the mud in a fermentation cellar used for producing sauce-flavour Chinese liquors.</title>
        <authorList>
            <person name="Yang F."/>
            <person name="Wang H."/>
            <person name="Chen L.Q."/>
            <person name="Zhou N."/>
            <person name="Lu J.J."/>
            <person name="Pu X.X."/>
            <person name="Wan B."/>
            <person name="Wang L."/>
            <person name="Liu S.J."/>
        </authorList>
    </citation>
    <scope>NUCLEOTIDE SEQUENCE [LARGE SCALE GENOMIC DNA]</scope>
    <source>
        <strain evidence="1 2">MT-113</strain>
    </source>
</reference>
<dbReference type="Proteomes" id="UP001565220">
    <property type="component" value="Unassembled WGS sequence"/>
</dbReference>
<dbReference type="RefSeq" id="WP_369869465.1">
    <property type="nucleotide sequence ID" value="NZ_JBGFFE010000036.1"/>
</dbReference>
<accession>A0ABV4E1D4</accession>
<dbReference type="PANTHER" id="PTHR30032:SF8">
    <property type="entry name" value="GERMINATION-SPECIFIC N-ACETYLMURAMOYL-L-ALANINE AMIDASE"/>
    <property type="match status" value="1"/>
</dbReference>
<dbReference type="InterPro" id="IPR051922">
    <property type="entry name" value="Bact_Sporulation_Assoc"/>
</dbReference>
<proteinExistence type="predicted"/>
<organism evidence="1 2">
    <name type="scientific">Clostridium lapidicellarium</name>
    <dbReference type="NCBI Taxonomy" id="3240931"/>
    <lineage>
        <taxon>Bacteria</taxon>
        <taxon>Bacillati</taxon>
        <taxon>Bacillota</taxon>
        <taxon>Clostridia</taxon>
        <taxon>Eubacteriales</taxon>
        <taxon>Clostridiaceae</taxon>
        <taxon>Clostridium</taxon>
    </lineage>
</organism>
<dbReference type="Pfam" id="PF04122">
    <property type="entry name" value="CW_binding_2"/>
    <property type="match status" value="1"/>
</dbReference>
<protein>
    <submittedName>
        <fullName evidence="1">Cell wall-binding repeat-containing protein</fullName>
    </submittedName>
</protein>
<sequence>MNKNTVKTIGGTAVFSLIISAAVPVIPVKASENQLVQLGGTDSYETAAAVADSNWTSSDNVILVSSEGYADAISAVVLSKQLNAPILLTGSSSLNSTTSDEISKLKPKNIYNRWRIGNI</sequence>
<dbReference type="PANTHER" id="PTHR30032">
    <property type="entry name" value="N-ACETYLMURAMOYL-L-ALANINE AMIDASE-RELATED"/>
    <property type="match status" value="1"/>
</dbReference>
<dbReference type="EMBL" id="JBGFFE010000036">
    <property type="protein sequence ID" value="MEY8764958.1"/>
    <property type="molecule type" value="Genomic_DNA"/>
</dbReference>
<keyword evidence="2" id="KW-1185">Reference proteome</keyword>
<dbReference type="Gene3D" id="3.40.50.12090">
    <property type="match status" value="1"/>
</dbReference>
<dbReference type="InterPro" id="IPR007253">
    <property type="entry name" value="Cell_wall-bd_2"/>
</dbReference>
<name>A0ABV4E1D4_9CLOT</name>
<evidence type="ECO:0000313" key="2">
    <source>
        <dbReference type="Proteomes" id="UP001565220"/>
    </source>
</evidence>
<gene>
    <name evidence="1" type="ORF">AB8S09_15150</name>
</gene>
<comment type="caution">
    <text evidence="1">The sequence shown here is derived from an EMBL/GenBank/DDBJ whole genome shotgun (WGS) entry which is preliminary data.</text>
</comment>
<evidence type="ECO:0000313" key="1">
    <source>
        <dbReference type="EMBL" id="MEY8764958.1"/>
    </source>
</evidence>